<dbReference type="AlphaFoldDB" id="A0AAV5UL30"/>
<evidence type="ECO:0000256" key="1">
    <source>
        <dbReference type="SAM" id="MobiDB-lite"/>
    </source>
</evidence>
<evidence type="ECO:0000313" key="3">
    <source>
        <dbReference type="Proteomes" id="UP001432027"/>
    </source>
</evidence>
<proteinExistence type="predicted"/>
<feature type="compositionally biased region" description="Basic and acidic residues" evidence="1">
    <location>
        <begin position="45"/>
        <end position="57"/>
    </location>
</feature>
<comment type="caution">
    <text evidence="2">The sequence shown here is derived from an EMBL/GenBank/DDBJ whole genome shotgun (WGS) entry which is preliminary data.</text>
</comment>
<feature type="non-terminal residue" evidence="2">
    <location>
        <position position="1"/>
    </location>
</feature>
<dbReference type="Proteomes" id="UP001432027">
    <property type="component" value="Unassembled WGS sequence"/>
</dbReference>
<reference evidence="2" key="1">
    <citation type="submission" date="2023-10" db="EMBL/GenBank/DDBJ databases">
        <title>Genome assembly of Pristionchus species.</title>
        <authorList>
            <person name="Yoshida K."/>
            <person name="Sommer R.J."/>
        </authorList>
    </citation>
    <scope>NUCLEOTIDE SEQUENCE</scope>
    <source>
        <strain evidence="2">RS0144</strain>
    </source>
</reference>
<feature type="region of interest" description="Disordered" evidence="1">
    <location>
        <begin position="45"/>
        <end position="79"/>
    </location>
</feature>
<dbReference type="EMBL" id="BTSX01000006">
    <property type="protein sequence ID" value="GMT06639.1"/>
    <property type="molecule type" value="Genomic_DNA"/>
</dbReference>
<accession>A0AAV5UL30</accession>
<organism evidence="2 3">
    <name type="scientific">Pristionchus entomophagus</name>
    <dbReference type="NCBI Taxonomy" id="358040"/>
    <lineage>
        <taxon>Eukaryota</taxon>
        <taxon>Metazoa</taxon>
        <taxon>Ecdysozoa</taxon>
        <taxon>Nematoda</taxon>
        <taxon>Chromadorea</taxon>
        <taxon>Rhabditida</taxon>
        <taxon>Rhabditina</taxon>
        <taxon>Diplogasteromorpha</taxon>
        <taxon>Diplogasteroidea</taxon>
        <taxon>Neodiplogasteridae</taxon>
        <taxon>Pristionchus</taxon>
    </lineage>
</organism>
<name>A0AAV5UL30_9BILA</name>
<evidence type="ECO:0000313" key="2">
    <source>
        <dbReference type="EMBL" id="GMT06639.1"/>
    </source>
</evidence>
<sequence length="142" mass="16212">NGRTKRHAGFRRCPRARASDPIGITGDMLSALLLCRWDAAQYQGNHEDRKVSRSDRKSARRRRRISTGQTIKTTNDRSYHGAGGVRAVEELVDLQLLLDSRRLHVSSVLLSHGPALPSMVEYRRFDSYRYAVLHWLSPEQLS</sequence>
<gene>
    <name evidence="2" type="ORF">PENTCL1PPCAC_28813</name>
</gene>
<protein>
    <submittedName>
        <fullName evidence="2">Uncharacterized protein</fullName>
    </submittedName>
</protein>
<keyword evidence="3" id="KW-1185">Reference proteome</keyword>